<dbReference type="InterPro" id="IPR038558">
    <property type="entry name" value="SAS-6_N_sf"/>
</dbReference>
<proteinExistence type="predicted"/>
<gene>
    <name evidence="2" type="ORF">HAND00432_LOCUS8676</name>
</gene>
<dbReference type="Gene3D" id="2.170.210.20">
    <property type="entry name" value="Spindle assembly abnormal protein 6, N-terminal domain"/>
    <property type="match status" value="1"/>
</dbReference>
<dbReference type="InterPro" id="IPR032396">
    <property type="entry name" value="SAS-6_N"/>
</dbReference>
<accession>A0A7S1DPD2</accession>
<feature type="domain" description="Spindle assembly abnormal protein 6 N-terminal" evidence="1">
    <location>
        <begin position="22"/>
        <end position="156"/>
    </location>
</feature>
<evidence type="ECO:0000259" key="1">
    <source>
        <dbReference type="Pfam" id="PF16531"/>
    </source>
</evidence>
<dbReference type="PANTHER" id="PTHR34230:SF2">
    <property type="entry name" value="SPINDLE ASSEMBLY ABNORMAL PROTEIN 6 N-TERMINAL DOMAIN-CONTAINING PROTEIN"/>
    <property type="match status" value="1"/>
</dbReference>
<dbReference type="CDD" id="cd10142">
    <property type="entry name" value="HD_SAS6_N"/>
    <property type="match status" value="1"/>
</dbReference>
<sequence>MNAFDFSVIEEHDPSVSEGHRVLYDREVPFEIRNQTDPHDAAQEVGTLEAIKVKILVMGDVANPLTLRIELTSENDLFFHFNHNLDEHGFRQVQEHQKLMVDFPEYSNVLIRMLNNCIKEPHSHLAVFVIEREGLARLDFIQNMEYKFVELLSCNFIASPEDVIRAHICFRYNTLKSRLALVQSRLQDIESLIKVKNPSLLLQLTKPPSSRQARS</sequence>
<evidence type="ECO:0000313" key="2">
    <source>
        <dbReference type="EMBL" id="CAD8954139.1"/>
    </source>
</evidence>
<dbReference type="PANTHER" id="PTHR34230">
    <property type="entry name" value="ASSEMBLY ABNORMAL PROTEIN 6, PUTATIVE-RELATED"/>
    <property type="match status" value="1"/>
</dbReference>
<organism evidence="2">
    <name type="scientific">Hemiselmis andersenii</name>
    <name type="common">Cryptophyte alga</name>
    <dbReference type="NCBI Taxonomy" id="464988"/>
    <lineage>
        <taxon>Eukaryota</taxon>
        <taxon>Cryptophyceae</taxon>
        <taxon>Cryptomonadales</taxon>
        <taxon>Hemiselmidaceae</taxon>
        <taxon>Hemiselmis</taxon>
    </lineage>
</organism>
<dbReference type="AlphaFoldDB" id="A0A7S1DPD2"/>
<dbReference type="EMBL" id="HBFX01014436">
    <property type="protein sequence ID" value="CAD8954139.1"/>
    <property type="molecule type" value="Transcribed_RNA"/>
</dbReference>
<protein>
    <recommendedName>
        <fullName evidence="1">Spindle assembly abnormal protein 6 N-terminal domain-containing protein</fullName>
    </recommendedName>
</protein>
<dbReference type="Pfam" id="PF16531">
    <property type="entry name" value="SAS-6_N"/>
    <property type="match status" value="1"/>
</dbReference>
<name>A0A7S1DPD2_HEMAN</name>
<reference evidence="2" key="1">
    <citation type="submission" date="2021-01" db="EMBL/GenBank/DDBJ databases">
        <authorList>
            <person name="Corre E."/>
            <person name="Pelletier E."/>
            <person name="Niang G."/>
            <person name="Scheremetjew M."/>
            <person name="Finn R."/>
            <person name="Kale V."/>
            <person name="Holt S."/>
            <person name="Cochrane G."/>
            <person name="Meng A."/>
            <person name="Brown T."/>
            <person name="Cohen L."/>
        </authorList>
    </citation>
    <scope>NUCLEOTIDE SEQUENCE</scope>
    <source>
        <strain evidence="2">CCMP644</strain>
    </source>
</reference>